<organism evidence="1 2">
    <name type="scientific">Massiliimalia timonensis</name>
    <dbReference type="NCBI Taxonomy" id="1987501"/>
    <lineage>
        <taxon>Bacteria</taxon>
        <taxon>Bacillati</taxon>
        <taxon>Bacillota</taxon>
        <taxon>Clostridia</taxon>
        <taxon>Eubacteriales</taxon>
        <taxon>Oscillospiraceae</taxon>
        <taxon>Massiliimalia</taxon>
    </lineage>
</organism>
<evidence type="ECO:0000313" key="1">
    <source>
        <dbReference type="EMBL" id="MBC8609557.1"/>
    </source>
</evidence>
<comment type="caution">
    <text evidence="1">The sequence shown here is derived from an EMBL/GenBank/DDBJ whole genome shotgun (WGS) entry which is preliminary data.</text>
</comment>
<gene>
    <name evidence="1" type="ORF">H8702_00290</name>
</gene>
<dbReference type="AlphaFoldDB" id="A0A8J6PCM5"/>
<proteinExistence type="predicted"/>
<dbReference type="EMBL" id="JACRTL010000001">
    <property type="protein sequence ID" value="MBC8609557.1"/>
    <property type="molecule type" value="Genomic_DNA"/>
</dbReference>
<keyword evidence="2" id="KW-1185">Reference proteome</keyword>
<reference evidence="1" key="1">
    <citation type="submission" date="2020-08" db="EMBL/GenBank/DDBJ databases">
        <title>Genome public.</title>
        <authorList>
            <person name="Liu C."/>
            <person name="Sun Q."/>
        </authorList>
    </citation>
    <scope>NUCLEOTIDE SEQUENCE</scope>
    <source>
        <strain evidence="1">NSJ-15</strain>
    </source>
</reference>
<name>A0A8J6PCM5_9FIRM</name>
<dbReference type="RefSeq" id="WP_154824792.1">
    <property type="nucleotide sequence ID" value="NZ_JACRTL010000001.1"/>
</dbReference>
<protein>
    <submittedName>
        <fullName evidence="1">Uncharacterized protein</fullName>
    </submittedName>
</protein>
<dbReference type="Proteomes" id="UP000632659">
    <property type="component" value="Unassembled WGS sequence"/>
</dbReference>
<evidence type="ECO:0000313" key="2">
    <source>
        <dbReference type="Proteomes" id="UP000632659"/>
    </source>
</evidence>
<sequence>MEFYFKKSGGKLHLYRKDGLFGEDMGELEETFTGKLKTSKIFGENFELKDISGPFSKGDKYSIKSSKGLDDVIEKKAFSDKYTLK</sequence>
<accession>A0A8J6PCM5</accession>